<evidence type="ECO:0000313" key="3">
    <source>
        <dbReference type="Proteomes" id="UP001476950"/>
    </source>
</evidence>
<dbReference type="Gene3D" id="1.10.443.10">
    <property type="entry name" value="Intergrase catalytic core"/>
    <property type="match status" value="1"/>
</dbReference>
<evidence type="ECO:0008006" key="4">
    <source>
        <dbReference type="Google" id="ProtNLM"/>
    </source>
</evidence>
<sequence>MDLAVVLLQSVKALVRSEEFVSHPALADELKALLTMHGLLQPAPITSNPLEPEKTLLDAFARFINSEGCQGNRTLVNNLRSALRLYVLPHFGFSAVALKKLDLVLQQFRVEDFRGIETIFIANTKVPLESKAIVHGTFRGYKSSLLRFLAWLQSEKLYLSGPELPAVADSNYAPRLGNGSKQKPFANLTRARKGKRWRRADPYTLKEAELNPTLLKQLEAGPRELTAEDFNLTCLQKFVKKTTDWLPDYGLHYFLTAKEVSKRRDLPLRAVTFRTRRGDILRFLGWLKRYKGVPLTDLCLESMADRDLLEEFVCWGINERGNTYAWAVQYAAASLNIAKWLHHKRSKKLMYEDVTAITTLRDYGRDLDHKRKLQGTNIEAEKEEKFLTFAECEQLLAYLKQCCAPRRRYYREDGSCRSTAGRSDRAIISAWQHYLIIAILIYCGLRQREIRELELGKTLFREADGYWVKQAPDDHKIGSKTGKGKEFQLPEHLTEDLDEWFKVWRPKMSMQGHNQVFALVGSQAHPEAMGKPFTESLLGNFVTQRVYKATSFLFQEPKRVNPHFFRNLAITHQRMHGDPSQKEPLATMMGQSVETADKTYNLMTRREQTAKARNWWKSPSTGILTP</sequence>
<dbReference type="InterPro" id="IPR011010">
    <property type="entry name" value="DNA_brk_join_enz"/>
</dbReference>
<evidence type="ECO:0000256" key="1">
    <source>
        <dbReference type="ARBA" id="ARBA00023172"/>
    </source>
</evidence>
<gene>
    <name evidence="2" type="ORF">NDI38_26230</name>
</gene>
<keyword evidence="3" id="KW-1185">Reference proteome</keyword>
<accession>A0ABV0KUC4</accession>
<keyword evidence="1" id="KW-0233">DNA recombination</keyword>
<comment type="caution">
    <text evidence="2">The sequence shown here is derived from an EMBL/GenBank/DDBJ whole genome shotgun (WGS) entry which is preliminary data.</text>
</comment>
<dbReference type="SUPFAM" id="SSF56349">
    <property type="entry name" value="DNA breaking-rejoining enzymes"/>
    <property type="match status" value="1"/>
</dbReference>
<reference evidence="2 3" key="1">
    <citation type="submission" date="2022-04" db="EMBL/GenBank/DDBJ databases">
        <title>Positive selection, recombination, and allopatry shape intraspecific diversity of widespread and dominant cyanobacteria.</title>
        <authorList>
            <person name="Wei J."/>
            <person name="Shu W."/>
            <person name="Hu C."/>
        </authorList>
    </citation>
    <scope>NUCLEOTIDE SEQUENCE [LARGE SCALE GENOMIC DNA]</scope>
    <source>
        <strain evidence="2 3">AS-A4</strain>
    </source>
</reference>
<dbReference type="InterPro" id="IPR013762">
    <property type="entry name" value="Integrase-like_cat_sf"/>
</dbReference>
<evidence type="ECO:0000313" key="2">
    <source>
        <dbReference type="EMBL" id="MEP1061875.1"/>
    </source>
</evidence>
<dbReference type="Proteomes" id="UP001476950">
    <property type="component" value="Unassembled WGS sequence"/>
</dbReference>
<dbReference type="EMBL" id="JAMPLM010000046">
    <property type="protein sequence ID" value="MEP1061875.1"/>
    <property type="molecule type" value="Genomic_DNA"/>
</dbReference>
<protein>
    <recommendedName>
        <fullName evidence="4">Tyr recombinase domain-containing protein</fullName>
    </recommendedName>
</protein>
<proteinExistence type="predicted"/>
<dbReference type="RefSeq" id="WP_190455775.1">
    <property type="nucleotide sequence ID" value="NZ_JAMPLM010000046.1"/>
</dbReference>
<name>A0ABV0KUC4_9CYAN</name>
<organism evidence="2 3">
    <name type="scientific">Stenomitos frigidus AS-A4</name>
    <dbReference type="NCBI Taxonomy" id="2933935"/>
    <lineage>
        <taxon>Bacteria</taxon>
        <taxon>Bacillati</taxon>
        <taxon>Cyanobacteriota</taxon>
        <taxon>Cyanophyceae</taxon>
        <taxon>Leptolyngbyales</taxon>
        <taxon>Leptolyngbyaceae</taxon>
        <taxon>Stenomitos</taxon>
    </lineage>
</organism>